<keyword evidence="8" id="KW-0804">Transcription</keyword>
<evidence type="ECO:0000256" key="2">
    <source>
        <dbReference type="ARBA" id="ARBA00004496"/>
    </source>
</evidence>
<evidence type="ECO:0000256" key="3">
    <source>
        <dbReference type="ARBA" id="ARBA00022490"/>
    </source>
</evidence>
<dbReference type="PROSITE" id="PS50812">
    <property type="entry name" value="PWWP"/>
    <property type="match status" value="1"/>
</dbReference>
<feature type="compositionally biased region" description="Basic and acidic residues" evidence="10">
    <location>
        <begin position="130"/>
        <end position="144"/>
    </location>
</feature>
<dbReference type="GeneID" id="109467003"/>
<dbReference type="OrthoDB" id="298344at2759"/>
<dbReference type="Proteomes" id="UP000515135">
    <property type="component" value="Unplaced"/>
</dbReference>
<dbReference type="SMART" id="SM00293">
    <property type="entry name" value="PWWP"/>
    <property type="match status" value="1"/>
</dbReference>
<feature type="compositionally biased region" description="Acidic residues" evidence="10">
    <location>
        <begin position="95"/>
        <end position="129"/>
    </location>
</feature>
<keyword evidence="5" id="KW-0597">Phosphoprotein</keyword>
<dbReference type="RefSeq" id="XP_019620451.1">
    <property type="nucleotide sequence ID" value="XM_019764892.1"/>
</dbReference>
<feature type="compositionally biased region" description="Basic and acidic residues" evidence="10">
    <location>
        <begin position="191"/>
        <end position="201"/>
    </location>
</feature>
<evidence type="ECO:0000256" key="1">
    <source>
        <dbReference type="ARBA" id="ARBA00004123"/>
    </source>
</evidence>
<evidence type="ECO:0000256" key="9">
    <source>
        <dbReference type="ARBA" id="ARBA00023242"/>
    </source>
</evidence>
<evidence type="ECO:0000256" key="6">
    <source>
        <dbReference type="ARBA" id="ARBA00022843"/>
    </source>
</evidence>
<keyword evidence="9" id="KW-0539">Nucleus</keyword>
<organism evidence="12 13">
    <name type="scientific">Branchiostoma belcheri</name>
    <name type="common">Amphioxus</name>
    <dbReference type="NCBI Taxonomy" id="7741"/>
    <lineage>
        <taxon>Eukaryota</taxon>
        <taxon>Metazoa</taxon>
        <taxon>Chordata</taxon>
        <taxon>Cephalochordata</taxon>
        <taxon>Leptocardii</taxon>
        <taxon>Amphioxiformes</taxon>
        <taxon>Branchiostomatidae</taxon>
        <taxon>Branchiostoma</taxon>
    </lineage>
</organism>
<evidence type="ECO:0000256" key="5">
    <source>
        <dbReference type="ARBA" id="ARBA00022553"/>
    </source>
</evidence>
<dbReference type="Gene3D" id="2.30.30.140">
    <property type="match status" value="1"/>
</dbReference>
<accession>A0A6P4YT41</accession>
<dbReference type="InterPro" id="IPR040221">
    <property type="entry name" value="CDCA7/CDA7L"/>
</dbReference>
<sequence length="450" mass="51381">MSAWEPQPGDRVFAKVRGYPAWPGRIEEDHPLIQKSAKKHVVFFYGTHEIGTVSIKDLYPYEQFKDKFGRPSSRRGFMEGLREIEDNPAVQHVEVDDDDEENTSEEEEEEMEECEWENEDSDSEDEKGIDDDIKDERSEKKSEPSKSPGSSPKRQAEVQSWSWDTESDSDDDDDGDDGDVPTPRPGAQSEIEERRRKNVEENRAMLKQALAELKSNPEFNIPLKKARKSPSRRRTMGDDNFVPRRNPKRLSYCSTRTSPPMTRARGNDNNNTPKLRFKFGFMFSSEKRQGSDGEDEDEIALEERELPQPKRRRSGGYRAQPHRVVPVEEITEEDLELVADRVADKVYNSVHGTSCHQCRQKTADTKTTCRSETCVGIRGQFCGPCLRNRYGEEVKEALMDPNWTCPPCRGICNCSFCRAKKGRGATGILIHAAKHHGHDNVHAFLKSLKA</sequence>
<evidence type="ECO:0000259" key="11">
    <source>
        <dbReference type="PROSITE" id="PS50812"/>
    </source>
</evidence>
<feature type="region of interest" description="Disordered" evidence="10">
    <location>
        <begin position="67"/>
        <end position="201"/>
    </location>
</feature>
<comment type="subcellular location">
    <subcellularLocation>
        <location evidence="2">Cytoplasm</location>
    </subcellularLocation>
    <subcellularLocation>
        <location evidence="1">Nucleus</location>
    </subcellularLocation>
</comment>
<keyword evidence="6" id="KW-0832">Ubl conjugation</keyword>
<dbReference type="GO" id="GO:0005737">
    <property type="term" value="C:cytoplasm"/>
    <property type="evidence" value="ECO:0007669"/>
    <property type="project" value="UniProtKB-SubCell"/>
</dbReference>
<keyword evidence="12" id="KW-1185">Reference proteome</keyword>
<feature type="compositionally biased region" description="Basic and acidic residues" evidence="10">
    <location>
        <begin position="76"/>
        <end position="85"/>
    </location>
</feature>
<evidence type="ECO:0000313" key="12">
    <source>
        <dbReference type="Proteomes" id="UP000515135"/>
    </source>
</evidence>
<dbReference type="GO" id="GO:0005634">
    <property type="term" value="C:nucleus"/>
    <property type="evidence" value="ECO:0007669"/>
    <property type="project" value="UniProtKB-SubCell"/>
</dbReference>
<feature type="region of interest" description="Disordered" evidence="10">
    <location>
        <begin position="217"/>
        <end position="318"/>
    </location>
</feature>
<proteinExistence type="predicted"/>
<protein>
    <submittedName>
        <fullName evidence="13">Cell division cycle-associated protein 7-like</fullName>
    </submittedName>
</protein>
<name>A0A6P4YT41_BRABE</name>
<gene>
    <name evidence="13" type="primary">LOC109467003</name>
</gene>
<dbReference type="Pfam" id="PF00855">
    <property type="entry name" value="PWWP"/>
    <property type="match status" value="1"/>
</dbReference>
<dbReference type="PANTHER" id="PTHR31169:SF8">
    <property type="entry name" value="ZINC-FINGER DOMAIN OF MONOAMINE-OXIDASE A REPRESSOR R1 PROTEIN"/>
    <property type="match status" value="1"/>
</dbReference>
<keyword evidence="4" id="KW-1017">Isopeptide bond</keyword>
<dbReference type="SUPFAM" id="SSF63748">
    <property type="entry name" value="Tudor/PWWP/MBT"/>
    <property type="match status" value="1"/>
</dbReference>
<reference evidence="13" key="1">
    <citation type="submission" date="2025-08" db="UniProtKB">
        <authorList>
            <consortium name="RefSeq"/>
        </authorList>
    </citation>
    <scope>IDENTIFICATION</scope>
    <source>
        <tissue evidence="13">Gonad</tissue>
    </source>
</reference>
<dbReference type="InterPro" id="IPR000313">
    <property type="entry name" value="PWWP_dom"/>
</dbReference>
<evidence type="ECO:0000313" key="13">
    <source>
        <dbReference type="RefSeq" id="XP_019620451.1"/>
    </source>
</evidence>
<dbReference type="AlphaFoldDB" id="A0A6P4YT41"/>
<dbReference type="InterPro" id="IPR018866">
    <property type="entry name" value="Znf-4CXXC_R1"/>
</dbReference>
<feature type="domain" description="PWWP" evidence="11">
    <location>
        <begin position="8"/>
        <end position="64"/>
    </location>
</feature>
<evidence type="ECO:0000256" key="7">
    <source>
        <dbReference type="ARBA" id="ARBA00023015"/>
    </source>
</evidence>
<dbReference type="GO" id="GO:0006355">
    <property type="term" value="P:regulation of DNA-templated transcription"/>
    <property type="evidence" value="ECO:0007669"/>
    <property type="project" value="InterPro"/>
</dbReference>
<dbReference type="Pfam" id="PF10497">
    <property type="entry name" value="zf-4CXXC_R1"/>
    <property type="match status" value="1"/>
</dbReference>
<feature type="compositionally biased region" description="Acidic residues" evidence="10">
    <location>
        <begin position="165"/>
        <end position="179"/>
    </location>
</feature>
<keyword evidence="7" id="KW-0805">Transcription regulation</keyword>
<feature type="compositionally biased region" description="Basic residues" evidence="10">
    <location>
        <begin position="224"/>
        <end position="234"/>
    </location>
</feature>
<evidence type="ECO:0000256" key="8">
    <source>
        <dbReference type="ARBA" id="ARBA00023163"/>
    </source>
</evidence>
<dbReference type="PANTHER" id="PTHR31169">
    <property type="entry name" value="OS05G0300700 PROTEIN"/>
    <property type="match status" value="1"/>
</dbReference>
<dbReference type="CDD" id="cd05834">
    <property type="entry name" value="PWWP_HRP"/>
    <property type="match status" value="1"/>
</dbReference>
<dbReference type="KEGG" id="bbel:109467003"/>
<keyword evidence="3" id="KW-0963">Cytoplasm</keyword>
<evidence type="ECO:0000256" key="4">
    <source>
        <dbReference type="ARBA" id="ARBA00022499"/>
    </source>
</evidence>
<evidence type="ECO:0000256" key="10">
    <source>
        <dbReference type="SAM" id="MobiDB-lite"/>
    </source>
</evidence>